<keyword evidence="1" id="KW-0812">Transmembrane</keyword>
<dbReference type="KEGG" id="cle:Clole_1152"/>
<reference evidence="2 3" key="1">
    <citation type="journal article" date="2011" name="J. Bacteriol.">
        <title>Complete genome sequence of the cellulose-degrading bacterium Cellulosilyticum lentocellum.</title>
        <authorList>
            <consortium name="US DOE Joint Genome Institute"/>
            <person name="Miller D.A."/>
            <person name="Suen G."/>
            <person name="Bruce D."/>
            <person name="Copeland A."/>
            <person name="Cheng J.F."/>
            <person name="Detter C."/>
            <person name="Goodwin L.A."/>
            <person name="Han C.S."/>
            <person name="Hauser L.J."/>
            <person name="Land M.L."/>
            <person name="Lapidus A."/>
            <person name="Lucas S."/>
            <person name="Meincke L."/>
            <person name="Pitluck S."/>
            <person name="Tapia R."/>
            <person name="Teshima H."/>
            <person name="Woyke T."/>
            <person name="Fox B.G."/>
            <person name="Angert E.R."/>
            <person name="Currie C.R."/>
        </authorList>
    </citation>
    <scope>NUCLEOTIDE SEQUENCE [LARGE SCALE GENOMIC DNA]</scope>
    <source>
        <strain evidence="3">ATCC 49066 / DSM 5427 / NCIMB 11756 / RHM5</strain>
    </source>
</reference>
<name>F2JSP7_CELLD</name>
<organism evidence="2 3">
    <name type="scientific">Cellulosilyticum lentocellum (strain ATCC 49066 / DSM 5427 / NCIMB 11756 / RHM5)</name>
    <name type="common">Clostridium lentocellum</name>
    <dbReference type="NCBI Taxonomy" id="642492"/>
    <lineage>
        <taxon>Bacteria</taxon>
        <taxon>Bacillati</taxon>
        <taxon>Bacillota</taxon>
        <taxon>Clostridia</taxon>
        <taxon>Lachnospirales</taxon>
        <taxon>Cellulosilyticaceae</taxon>
        <taxon>Cellulosilyticum</taxon>
    </lineage>
</organism>
<protein>
    <submittedName>
        <fullName evidence="2">Uncharacterized protein</fullName>
    </submittedName>
</protein>
<dbReference type="EMBL" id="CP002582">
    <property type="protein sequence ID" value="ADZ82881.1"/>
    <property type="molecule type" value="Genomic_DNA"/>
</dbReference>
<sequence>MSRNNYREKLFRDSKIDIPSLVIWRFWPHIFIVLTIIVGIIGRWISGLISPASDSTKYPDYSYEVIQEGRSTYVVNSSYNKVYHAILEISDSGNYLYDTYNEAQSTYETTDSFDIDTLYEIETFYYEPYDFLRDSLFSDLDELHQNILKLAKTEYSDIPLDSADLKTLKAAIETSKTNFDEEITLAMADLMKTTLNETK</sequence>
<dbReference type="RefSeq" id="WP_013656180.1">
    <property type="nucleotide sequence ID" value="NC_015275.1"/>
</dbReference>
<keyword evidence="1" id="KW-0472">Membrane</keyword>
<feature type="transmembrane region" description="Helical" evidence="1">
    <location>
        <begin position="21"/>
        <end position="45"/>
    </location>
</feature>
<dbReference type="STRING" id="642492.Clole_1152"/>
<evidence type="ECO:0000313" key="3">
    <source>
        <dbReference type="Proteomes" id="UP000008467"/>
    </source>
</evidence>
<accession>F2JSP7</accession>
<gene>
    <name evidence="2" type="ordered locus">Clole_1152</name>
</gene>
<keyword evidence="1" id="KW-1133">Transmembrane helix</keyword>
<dbReference type="Proteomes" id="UP000008467">
    <property type="component" value="Chromosome"/>
</dbReference>
<keyword evidence="3" id="KW-1185">Reference proteome</keyword>
<proteinExistence type="predicted"/>
<evidence type="ECO:0000313" key="2">
    <source>
        <dbReference type="EMBL" id="ADZ82881.1"/>
    </source>
</evidence>
<evidence type="ECO:0000256" key="1">
    <source>
        <dbReference type="SAM" id="Phobius"/>
    </source>
</evidence>
<dbReference type="AlphaFoldDB" id="F2JSP7"/>
<dbReference type="HOGENOM" id="CLU_1370048_0_0_9"/>